<dbReference type="STRING" id="1166340.SAMN05192583_2091"/>
<keyword evidence="2" id="KW-1185">Reference proteome</keyword>
<dbReference type="Gene3D" id="3.40.50.880">
    <property type="match status" value="1"/>
</dbReference>
<dbReference type="PANTHER" id="PTHR43235">
    <property type="entry name" value="GLUTAMINE AMIDOTRANSFERASE PB2B2.05-RELATED"/>
    <property type="match status" value="1"/>
</dbReference>
<dbReference type="EMBL" id="FOCF01000004">
    <property type="protein sequence ID" value="SEN11816.1"/>
    <property type="molecule type" value="Genomic_DNA"/>
</dbReference>
<dbReference type="Proteomes" id="UP000199206">
    <property type="component" value="Unassembled WGS sequence"/>
</dbReference>
<keyword evidence="1" id="KW-0378">Hydrolase</keyword>
<organism evidence="1 2">
    <name type="scientific">Sphingomonas gellani</name>
    <dbReference type="NCBI Taxonomy" id="1166340"/>
    <lineage>
        <taxon>Bacteria</taxon>
        <taxon>Pseudomonadati</taxon>
        <taxon>Pseudomonadota</taxon>
        <taxon>Alphaproteobacteria</taxon>
        <taxon>Sphingomonadales</taxon>
        <taxon>Sphingomonadaceae</taxon>
        <taxon>Sphingomonas</taxon>
    </lineage>
</organism>
<proteinExistence type="predicted"/>
<dbReference type="GO" id="GO:0033969">
    <property type="term" value="F:gamma-glutamyl-gamma-aminobutyrate hydrolase activity"/>
    <property type="evidence" value="ECO:0007669"/>
    <property type="project" value="TreeGrafter"/>
</dbReference>
<dbReference type="RefSeq" id="WP_170841921.1">
    <property type="nucleotide sequence ID" value="NZ_FOCF01000004.1"/>
</dbReference>
<dbReference type="InterPro" id="IPR029062">
    <property type="entry name" value="Class_I_gatase-like"/>
</dbReference>
<dbReference type="AlphaFoldDB" id="A0A1H8DXD0"/>
<dbReference type="InterPro" id="IPR044668">
    <property type="entry name" value="PuuD-like"/>
</dbReference>
<evidence type="ECO:0000313" key="1">
    <source>
        <dbReference type="EMBL" id="SEN11816.1"/>
    </source>
</evidence>
<dbReference type="InterPro" id="IPR011697">
    <property type="entry name" value="Peptidase_C26"/>
</dbReference>
<evidence type="ECO:0000313" key="2">
    <source>
        <dbReference type="Proteomes" id="UP000199206"/>
    </source>
</evidence>
<dbReference type="PROSITE" id="PS51273">
    <property type="entry name" value="GATASE_TYPE_1"/>
    <property type="match status" value="1"/>
</dbReference>
<dbReference type="PANTHER" id="PTHR43235:SF1">
    <property type="entry name" value="GLUTAMINE AMIDOTRANSFERASE PB2B2.05-RELATED"/>
    <property type="match status" value="1"/>
</dbReference>
<dbReference type="Pfam" id="PF07722">
    <property type="entry name" value="Peptidase_C26"/>
    <property type="match status" value="1"/>
</dbReference>
<accession>A0A1H8DXD0</accession>
<dbReference type="SUPFAM" id="SSF52317">
    <property type="entry name" value="Class I glutamine amidotransferase-like"/>
    <property type="match status" value="1"/>
</dbReference>
<protein>
    <submittedName>
        <fullName evidence="1">Gamma-glutamyl-gamma-aminobutyrate hydrolase</fullName>
    </submittedName>
</protein>
<sequence length="267" mass="27933">MIGATPSPVIGVLCCNEVAGRAVQVVASRFVEPLATIAGATVLLVPALTAVTDPAAVVPLLDGLLLTGSRSHVAPSRYRSDVTAPPDQVDEQRDEVALRLAERMIEAGKPVFGICRGMQELNVLFGGTLTDDAAGRGHHGGSWEDGYDRLFEHRHDVDLTGGGVLERITGAGRLSVSSVHQQGVDRLGSGLKVEAVATHDSLVEAFGGTACGAEVLAVQWHPECDVGNSPASRAFFAHVGDSARRARAVTPAIRTPRPLTGGRYVGH</sequence>
<name>A0A1H8DXD0_9SPHN</name>
<dbReference type="GO" id="GO:0006598">
    <property type="term" value="P:polyamine catabolic process"/>
    <property type="evidence" value="ECO:0007669"/>
    <property type="project" value="TreeGrafter"/>
</dbReference>
<dbReference type="GO" id="GO:0005829">
    <property type="term" value="C:cytosol"/>
    <property type="evidence" value="ECO:0007669"/>
    <property type="project" value="TreeGrafter"/>
</dbReference>
<reference evidence="2" key="1">
    <citation type="submission" date="2016-10" db="EMBL/GenBank/DDBJ databases">
        <authorList>
            <person name="Varghese N."/>
            <person name="Submissions S."/>
        </authorList>
    </citation>
    <scope>NUCLEOTIDE SEQUENCE [LARGE SCALE GENOMIC DNA]</scope>
    <source>
        <strain evidence="2">S6-262</strain>
    </source>
</reference>
<gene>
    <name evidence="1" type="ORF">SAMN05192583_2091</name>
</gene>